<evidence type="ECO:0000259" key="1">
    <source>
        <dbReference type="Pfam" id="PF13614"/>
    </source>
</evidence>
<dbReference type="Pfam" id="PF13614">
    <property type="entry name" value="AAA_31"/>
    <property type="match status" value="1"/>
</dbReference>
<dbReference type="Proteomes" id="UP000679352">
    <property type="component" value="Chromosome"/>
</dbReference>
<feature type="domain" description="AAA" evidence="1">
    <location>
        <begin position="4"/>
        <end position="199"/>
    </location>
</feature>
<accession>A0A975P948</accession>
<dbReference type="InterPro" id="IPR050678">
    <property type="entry name" value="DNA_Partitioning_ATPase"/>
</dbReference>
<proteinExistence type="predicted"/>
<keyword evidence="3" id="KW-1185">Reference proteome</keyword>
<organism evidence="2 3">
    <name type="scientific">Gemmobacter fulvus</name>
    <dbReference type="NCBI Taxonomy" id="2840474"/>
    <lineage>
        <taxon>Bacteria</taxon>
        <taxon>Pseudomonadati</taxon>
        <taxon>Pseudomonadota</taxon>
        <taxon>Alphaproteobacteria</taxon>
        <taxon>Rhodobacterales</taxon>
        <taxon>Paracoccaceae</taxon>
        <taxon>Gemmobacter</taxon>
    </lineage>
</organism>
<dbReference type="SUPFAM" id="SSF52540">
    <property type="entry name" value="P-loop containing nucleoside triphosphate hydrolases"/>
    <property type="match status" value="1"/>
</dbReference>
<dbReference type="CDD" id="cd02042">
    <property type="entry name" value="ParAB_family"/>
    <property type="match status" value="1"/>
</dbReference>
<name>A0A975P948_9RHOB</name>
<dbReference type="Gene3D" id="3.40.50.300">
    <property type="entry name" value="P-loop containing nucleotide triphosphate hydrolases"/>
    <property type="match status" value="1"/>
</dbReference>
<dbReference type="InterPro" id="IPR025669">
    <property type="entry name" value="AAA_dom"/>
</dbReference>
<dbReference type="PANTHER" id="PTHR13696:SF52">
    <property type="entry name" value="PARA FAMILY PROTEIN CT_582"/>
    <property type="match status" value="1"/>
</dbReference>
<dbReference type="EMBL" id="CP076361">
    <property type="protein sequence ID" value="QWK90716.1"/>
    <property type="molecule type" value="Genomic_DNA"/>
</dbReference>
<dbReference type="InterPro" id="IPR027417">
    <property type="entry name" value="P-loop_NTPase"/>
</dbReference>
<evidence type="ECO:0000313" key="3">
    <source>
        <dbReference type="Proteomes" id="UP000679352"/>
    </source>
</evidence>
<protein>
    <submittedName>
        <fullName evidence="2">AAA family ATPase</fullName>
    </submittedName>
</protein>
<sequence length="352" mass="38321">MVAVLSLFNHKGGVSKTTTAFNLGWMLARKGKRVMLVDCDPQCNLTGMVLGLEDLETSDSIQGMDAGVPLNIKEGLVPAFESRPSPIVPVRLVSIPKNDNLFLLPGNIGLAEYEVTLGISQELSGSVVTLRNLPGAINHLLKMTAAENNIDIAIVDMSPSLGALNQNLLSISDFFIIPMHPDYFSNMAVKSLANVIPKWKSWADAAASTTALKDAAYPFPDVSTKFIGYVVQKYRPRAKAPSRAFQSWIDQLESNVRDTLLPVLSKSGLLLPQEIYAAANIDPSIPILQMPDFNSLIAFSQEHQVPIFELTPDQLKQVGKVLENTQGSQEDFLRLFDECADKVIAVLNAAGT</sequence>
<gene>
    <name evidence="2" type="ORF">KM031_02040</name>
</gene>
<dbReference type="PANTHER" id="PTHR13696">
    <property type="entry name" value="P-LOOP CONTAINING NUCLEOSIDE TRIPHOSPHATE HYDROLASE"/>
    <property type="match status" value="1"/>
</dbReference>
<dbReference type="KEGG" id="gfu:KM031_02040"/>
<evidence type="ECO:0000313" key="2">
    <source>
        <dbReference type="EMBL" id="QWK90716.1"/>
    </source>
</evidence>
<dbReference type="AlphaFoldDB" id="A0A975P948"/>
<dbReference type="RefSeq" id="WP_215504036.1">
    <property type="nucleotide sequence ID" value="NZ_CP076361.1"/>
</dbReference>
<reference evidence="2" key="1">
    <citation type="submission" date="2021-06" db="EMBL/GenBank/DDBJ databases">
        <title>Direct submission.</title>
        <authorList>
            <person name="Lee C.-S."/>
            <person name="Jin L."/>
        </authorList>
    </citation>
    <scope>NUCLEOTIDE SEQUENCE</scope>
    <source>
        <strain evidence="2">Con5</strain>
    </source>
</reference>